<keyword evidence="4 6" id="KW-1133">Transmembrane helix</keyword>
<dbReference type="PANTHER" id="PTHR30572:SF18">
    <property type="entry name" value="ABC-TYPE MACROLIDE FAMILY EXPORT SYSTEM PERMEASE COMPONENT 2"/>
    <property type="match status" value="1"/>
</dbReference>
<keyword evidence="10" id="KW-1185">Reference proteome</keyword>
<feature type="transmembrane region" description="Helical" evidence="6">
    <location>
        <begin position="724"/>
        <end position="746"/>
    </location>
</feature>
<feature type="domain" description="MacB-like periplasmic core" evidence="8">
    <location>
        <begin position="20"/>
        <end position="237"/>
    </location>
</feature>
<dbReference type="EMBL" id="JAGHKO010000017">
    <property type="protein sequence ID" value="MBO9204964.1"/>
    <property type="molecule type" value="Genomic_DNA"/>
</dbReference>
<dbReference type="Proteomes" id="UP000677244">
    <property type="component" value="Unassembled WGS sequence"/>
</dbReference>
<comment type="caution">
    <text evidence="9">The sequence shown here is derived from an EMBL/GenBank/DDBJ whole genome shotgun (WGS) entry which is preliminary data.</text>
</comment>
<dbReference type="Pfam" id="PF02687">
    <property type="entry name" value="FtsX"/>
    <property type="match status" value="2"/>
</dbReference>
<organism evidence="9 10">
    <name type="scientific">Niastella soli</name>
    <dbReference type="NCBI Taxonomy" id="2821487"/>
    <lineage>
        <taxon>Bacteria</taxon>
        <taxon>Pseudomonadati</taxon>
        <taxon>Bacteroidota</taxon>
        <taxon>Chitinophagia</taxon>
        <taxon>Chitinophagales</taxon>
        <taxon>Chitinophagaceae</taxon>
        <taxon>Niastella</taxon>
    </lineage>
</organism>
<reference evidence="9 10" key="1">
    <citation type="submission" date="2021-03" db="EMBL/GenBank/DDBJ databases">
        <title>Assistant Professor.</title>
        <authorList>
            <person name="Huq M.A."/>
        </authorList>
    </citation>
    <scope>NUCLEOTIDE SEQUENCE [LARGE SCALE GENOMIC DNA]</scope>
    <source>
        <strain evidence="9 10">MAH-29</strain>
    </source>
</reference>
<evidence type="ECO:0000313" key="10">
    <source>
        <dbReference type="Proteomes" id="UP000677244"/>
    </source>
</evidence>
<evidence type="ECO:0000256" key="2">
    <source>
        <dbReference type="ARBA" id="ARBA00022475"/>
    </source>
</evidence>
<dbReference type="Pfam" id="PF12704">
    <property type="entry name" value="MacB_PCD"/>
    <property type="match status" value="1"/>
</dbReference>
<evidence type="ECO:0000256" key="5">
    <source>
        <dbReference type="ARBA" id="ARBA00023136"/>
    </source>
</evidence>
<feature type="transmembrane region" description="Helical" evidence="6">
    <location>
        <begin position="433"/>
        <end position="457"/>
    </location>
</feature>
<sequence>MLFNYIKTACRHLWKNRTFSAINIAGLSISIACALFILLHIKNELSYDKGYSKSDRIFRITLENTGEGERHWAPISFPAGVEMKQYFPQIEKVARFYRPYPYQVFSYSSAKGAVNRFEEKAGFFADASAIELFDLTLIKGNAQTALSETNSIIISEKLAKKYFGNEEPLGKIIQEDLNKVPLKVTGVIKSFPFPTHLQFDYLLSMPTIHRYIDDRSLENKTWSAFYTYVLLNGKSSKTIIESRMPEFILGYYRSTGETPRAILGSRKLHLQPVSAIHLHSKLEKEMYANSDIRYVYIFSVVAIFILLVAAVNFINISTALAFNRMKEIGMRKVAGATKQQLIRQFLGESFLTTMLSTVVALCLVKTAMPLYAWLTSRDMQFNELLTWSNLTVLVLLILCCSLLAGVYPAWFVARFNPINALKGKKNNRFSLNFVRKGLIVFQFAVSVFMIFSTIIVYKQLQFFHNKDMGFDKEQVVAVTMYGPMWRHFGALINDIKKNPAISHYSVVSTLPGDRFSMQPFYPVTANKDDDQPSCRIMQADERLLPTLQIGLKDGRNFFNQFPEIKHSEFIINEAAAKAFRLKNAVGEKFILDRDTGEVVGIIKDFNFASLHSAIEPLVIKYDPFQANYLLVKVQPHEMQATLKFLEADIKSLLPESNFTYTFIDEKMNRLYEAENQLSRVFKVFAAFVIFIACLGLFGLSAYSTQLRTREVGIRKVLGASVSNLTILLLKDFILLVLGGMVIAWPFGWWAMNQWLDGFAYRIHIDGWVFTLSGVLSVTGALATVSYQAIKAALLNPALSIKAE</sequence>
<feature type="domain" description="ABC3 transporter permease C-terminal" evidence="7">
    <location>
        <begin position="683"/>
        <end position="793"/>
    </location>
</feature>
<accession>A0ABS3Z478</accession>
<feature type="transmembrane region" description="Helical" evidence="6">
    <location>
        <begin position="683"/>
        <end position="703"/>
    </location>
</feature>
<dbReference type="RefSeq" id="WP_209144061.1">
    <property type="nucleotide sequence ID" value="NZ_JAGHKO010000017.1"/>
</dbReference>
<keyword evidence="5 6" id="KW-0472">Membrane</keyword>
<keyword evidence="2" id="KW-1003">Cell membrane</keyword>
<evidence type="ECO:0000313" key="9">
    <source>
        <dbReference type="EMBL" id="MBO9204964.1"/>
    </source>
</evidence>
<dbReference type="InterPro" id="IPR025857">
    <property type="entry name" value="MacB_PCD"/>
</dbReference>
<feature type="transmembrane region" description="Helical" evidence="6">
    <location>
        <begin position="766"/>
        <end position="789"/>
    </location>
</feature>
<keyword evidence="3 6" id="KW-0812">Transmembrane</keyword>
<feature type="transmembrane region" description="Helical" evidence="6">
    <location>
        <begin position="294"/>
        <end position="322"/>
    </location>
</feature>
<evidence type="ECO:0000256" key="3">
    <source>
        <dbReference type="ARBA" id="ARBA00022692"/>
    </source>
</evidence>
<protein>
    <submittedName>
        <fullName evidence="9">ABC transporter permease</fullName>
    </submittedName>
</protein>
<evidence type="ECO:0000256" key="1">
    <source>
        <dbReference type="ARBA" id="ARBA00004651"/>
    </source>
</evidence>
<proteinExistence type="predicted"/>
<feature type="domain" description="ABC3 transporter permease C-terminal" evidence="7">
    <location>
        <begin position="300"/>
        <end position="417"/>
    </location>
</feature>
<feature type="transmembrane region" description="Helical" evidence="6">
    <location>
        <begin position="392"/>
        <end position="413"/>
    </location>
</feature>
<dbReference type="InterPro" id="IPR050250">
    <property type="entry name" value="Macrolide_Exporter_MacB"/>
</dbReference>
<feature type="transmembrane region" description="Helical" evidence="6">
    <location>
        <begin position="350"/>
        <end position="372"/>
    </location>
</feature>
<name>A0ABS3Z478_9BACT</name>
<feature type="transmembrane region" description="Helical" evidence="6">
    <location>
        <begin position="21"/>
        <end position="41"/>
    </location>
</feature>
<gene>
    <name evidence="9" type="ORF">J7I42_32055</name>
</gene>
<evidence type="ECO:0000256" key="4">
    <source>
        <dbReference type="ARBA" id="ARBA00022989"/>
    </source>
</evidence>
<dbReference type="PROSITE" id="PS51257">
    <property type="entry name" value="PROKAR_LIPOPROTEIN"/>
    <property type="match status" value="1"/>
</dbReference>
<evidence type="ECO:0000259" key="8">
    <source>
        <dbReference type="Pfam" id="PF12704"/>
    </source>
</evidence>
<dbReference type="InterPro" id="IPR003838">
    <property type="entry name" value="ABC3_permease_C"/>
</dbReference>
<evidence type="ECO:0000259" key="7">
    <source>
        <dbReference type="Pfam" id="PF02687"/>
    </source>
</evidence>
<comment type="subcellular location">
    <subcellularLocation>
        <location evidence="1">Cell membrane</location>
        <topology evidence="1">Multi-pass membrane protein</topology>
    </subcellularLocation>
</comment>
<dbReference type="PANTHER" id="PTHR30572">
    <property type="entry name" value="MEMBRANE COMPONENT OF TRANSPORTER-RELATED"/>
    <property type="match status" value="1"/>
</dbReference>
<evidence type="ECO:0000256" key="6">
    <source>
        <dbReference type="SAM" id="Phobius"/>
    </source>
</evidence>